<accession>A0AAV7Q6I1</accession>
<evidence type="ECO:0000256" key="4">
    <source>
        <dbReference type="ARBA" id="ARBA00023054"/>
    </source>
</evidence>
<dbReference type="InterPro" id="IPR001870">
    <property type="entry name" value="B30.2/SPRY"/>
</dbReference>
<keyword evidence="2 5" id="KW-0863">Zinc-finger</keyword>
<feature type="domain" description="RING-type" evidence="8">
    <location>
        <begin position="20"/>
        <end position="61"/>
    </location>
</feature>
<feature type="coiled-coil region" evidence="6">
    <location>
        <begin position="151"/>
        <end position="178"/>
    </location>
</feature>
<dbReference type="InterPro" id="IPR006574">
    <property type="entry name" value="PRY"/>
</dbReference>
<dbReference type="Proteomes" id="UP001066276">
    <property type="component" value="Chromosome 6"/>
</dbReference>
<dbReference type="InterPro" id="IPR003879">
    <property type="entry name" value="Butyrophylin_SPRY"/>
</dbReference>
<dbReference type="Gene3D" id="3.30.40.10">
    <property type="entry name" value="Zinc/RING finger domain, C3HC4 (zinc finger)"/>
    <property type="match status" value="1"/>
</dbReference>
<keyword evidence="12" id="KW-1185">Reference proteome</keyword>
<dbReference type="InterPro" id="IPR001841">
    <property type="entry name" value="Znf_RING"/>
</dbReference>
<dbReference type="InterPro" id="IPR013320">
    <property type="entry name" value="ConA-like_dom_sf"/>
</dbReference>
<dbReference type="PROSITE" id="PS50119">
    <property type="entry name" value="ZF_BBOX"/>
    <property type="match status" value="1"/>
</dbReference>
<feature type="domain" description="B box-type" evidence="9">
    <location>
        <begin position="88"/>
        <end position="129"/>
    </location>
</feature>
<dbReference type="CDD" id="cd12888">
    <property type="entry name" value="SPRY_PRY_TRIM7_like"/>
    <property type="match status" value="1"/>
</dbReference>
<reference evidence="11" key="1">
    <citation type="journal article" date="2022" name="bioRxiv">
        <title>Sequencing and chromosome-scale assembly of the giantPleurodeles waltlgenome.</title>
        <authorList>
            <person name="Brown T."/>
            <person name="Elewa A."/>
            <person name="Iarovenko S."/>
            <person name="Subramanian E."/>
            <person name="Araus A.J."/>
            <person name="Petzold A."/>
            <person name="Susuki M."/>
            <person name="Suzuki K.-i.T."/>
            <person name="Hayashi T."/>
            <person name="Toyoda A."/>
            <person name="Oliveira C."/>
            <person name="Osipova E."/>
            <person name="Leigh N.D."/>
            <person name="Simon A."/>
            <person name="Yun M.H."/>
        </authorList>
    </citation>
    <scope>NUCLEOTIDE SEQUENCE</scope>
    <source>
        <strain evidence="11">20211129_DDA</strain>
        <tissue evidence="11">Liver</tissue>
    </source>
</reference>
<name>A0AAV7Q6I1_PLEWA</name>
<dbReference type="PROSITE" id="PS50188">
    <property type="entry name" value="B302_SPRY"/>
    <property type="match status" value="1"/>
</dbReference>
<evidence type="ECO:0000256" key="5">
    <source>
        <dbReference type="PROSITE-ProRule" id="PRU00024"/>
    </source>
</evidence>
<dbReference type="PROSITE" id="PS00518">
    <property type="entry name" value="ZF_RING_1"/>
    <property type="match status" value="1"/>
</dbReference>
<dbReference type="Gene3D" id="2.60.120.920">
    <property type="match status" value="1"/>
</dbReference>
<dbReference type="Gene3D" id="3.30.160.60">
    <property type="entry name" value="Classic Zinc Finger"/>
    <property type="match status" value="1"/>
</dbReference>
<dbReference type="AlphaFoldDB" id="A0AAV7Q6I1"/>
<dbReference type="InterPro" id="IPR013083">
    <property type="entry name" value="Znf_RING/FYVE/PHD"/>
</dbReference>
<evidence type="ECO:0000259" key="8">
    <source>
        <dbReference type="PROSITE" id="PS50089"/>
    </source>
</evidence>
<dbReference type="SUPFAM" id="SSF49899">
    <property type="entry name" value="Concanavalin A-like lectins/glucanases"/>
    <property type="match status" value="1"/>
</dbReference>
<dbReference type="PRINTS" id="PR01407">
    <property type="entry name" value="BUTYPHLNCDUF"/>
</dbReference>
<feature type="domain" description="B30.2/SPRY" evidence="10">
    <location>
        <begin position="275"/>
        <end position="463"/>
    </location>
</feature>
<dbReference type="Pfam" id="PF15227">
    <property type="entry name" value="zf-C3HC4_4"/>
    <property type="match status" value="1"/>
</dbReference>
<evidence type="ECO:0000313" key="12">
    <source>
        <dbReference type="Proteomes" id="UP001066276"/>
    </source>
</evidence>
<keyword evidence="3" id="KW-0862">Zinc</keyword>
<dbReference type="InterPro" id="IPR003877">
    <property type="entry name" value="SPRY_dom"/>
</dbReference>
<organism evidence="11 12">
    <name type="scientific">Pleurodeles waltl</name>
    <name type="common">Iberian ribbed newt</name>
    <dbReference type="NCBI Taxonomy" id="8319"/>
    <lineage>
        <taxon>Eukaryota</taxon>
        <taxon>Metazoa</taxon>
        <taxon>Chordata</taxon>
        <taxon>Craniata</taxon>
        <taxon>Vertebrata</taxon>
        <taxon>Euteleostomi</taxon>
        <taxon>Amphibia</taxon>
        <taxon>Batrachia</taxon>
        <taxon>Caudata</taxon>
        <taxon>Salamandroidea</taxon>
        <taxon>Salamandridae</taxon>
        <taxon>Pleurodelinae</taxon>
        <taxon>Pleurodeles</taxon>
    </lineage>
</organism>
<evidence type="ECO:0000259" key="9">
    <source>
        <dbReference type="PROSITE" id="PS50119"/>
    </source>
</evidence>
<evidence type="ECO:0000259" key="10">
    <source>
        <dbReference type="PROSITE" id="PS50188"/>
    </source>
</evidence>
<dbReference type="CDD" id="cd19762">
    <property type="entry name" value="Bbox2_TRIM7-like"/>
    <property type="match status" value="1"/>
</dbReference>
<evidence type="ECO:0000256" key="1">
    <source>
        <dbReference type="ARBA" id="ARBA00022723"/>
    </source>
</evidence>
<dbReference type="InterPro" id="IPR017907">
    <property type="entry name" value="Znf_RING_CS"/>
</dbReference>
<evidence type="ECO:0000256" key="2">
    <source>
        <dbReference type="ARBA" id="ARBA00022771"/>
    </source>
</evidence>
<dbReference type="InterPro" id="IPR050143">
    <property type="entry name" value="TRIM/RBCC"/>
</dbReference>
<dbReference type="GO" id="GO:0008270">
    <property type="term" value="F:zinc ion binding"/>
    <property type="evidence" value="ECO:0007669"/>
    <property type="project" value="UniProtKB-KW"/>
</dbReference>
<dbReference type="CDD" id="cd16594">
    <property type="entry name" value="RING-HC_TRIM7-like_C-IV"/>
    <property type="match status" value="1"/>
</dbReference>
<evidence type="ECO:0000256" key="7">
    <source>
        <dbReference type="SAM" id="MobiDB-lite"/>
    </source>
</evidence>
<keyword evidence="4 6" id="KW-0175">Coiled coil</keyword>
<dbReference type="SUPFAM" id="SSF57845">
    <property type="entry name" value="B-box zinc-binding domain"/>
    <property type="match status" value="1"/>
</dbReference>
<evidence type="ECO:0000256" key="3">
    <source>
        <dbReference type="ARBA" id="ARBA00022833"/>
    </source>
</evidence>
<keyword evidence="1" id="KW-0479">Metal-binding</keyword>
<dbReference type="PROSITE" id="PS50089">
    <property type="entry name" value="ZF_RING_2"/>
    <property type="match status" value="1"/>
</dbReference>
<dbReference type="SUPFAM" id="SSF57850">
    <property type="entry name" value="RING/U-box"/>
    <property type="match status" value="1"/>
</dbReference>
<protein>
    <submittedName>
        <fullName evidence="11">Uncharacterized protein</fullName>
    </submittedName>
</protein>
<dbReference type="SMART" id="SM00184">
    <property type="entry name" value="RING"/>
    <property type="match status" value="1"/>
</dbReference>
<dbReference type="EMBL" id="JANPWB010000010">
    <property type="protein sequence ID" value="KAJ1134875.1"/>
    <property type="molecule type" value="Genomic_DNA"/>
</dbReference>
<feature type="region of interest" description="Disordered" evidence="7">
    <location>
        <begin position="259"/>
        <end position="278"/>
    </location>
</feature>
<dbReference type="FunFam" id="2.60.120.920:FF:000004">
    <property type="entry name" value="Butyrophilin subfamily 1 member A1"/>
    <property type="match status" value="1"/>
</dbReference>
<dbReference type="Pfam" id="PF00622">
    <property type="entry name" value="SPRY"/>
    <property type="match status" value="1"/>
</dbReference>
<dbReference type="SMART" id="SM00449">
    <property type="entry name" value="SPRY"/>
    <property type="match status" value="1"/>
</dbReference>
<evidence type="ECO:0000313" key="11">
    <source>
        <dbReference type="EMBL" id="KAJ1134875.1"/>
    </source>
</evidence>
<gene>
    <name evidence="11" type="ORF">NDU88_001321</name>
</gene>
<comment type="caution">
    <text evidence="11">The sequence shown here is derived from an EMBL/GenBank/DDBJ whole genome shotgun (WGS) entry which is preliminary data.</text>
</comment>
<dbReference type="SMART" id="SM00336">
    <property type="entry name" value="BBOX"/>
    <property type="match status" value="1"/>
</dbReference>
<evidence type="ECO:0000256" key="6">
    <source>
        <dbReference type="SAM" id="Coils"/>
    </source>
</evidence>
<dbReference type="Pfam" id="PF00643">
    <property type="entry name" value="zf-B_box"/>
    <property type="match status" value="1"/>
</dbReference>
<dbReference type="PANTHER" id="PTHR24103">
    <property type="entry name" value="E3 UBIQUITIN-PROTEIN LIGASE TRIM"/>
    <property type="match status" value="1"/>
</dbReference>
<dbReference type="Pfam" id="PF13765">
    <property type="entry name" value="PRY"/>
    <property type="match status" value="1"/>
</dbReference>
<sequence>MAAAAATPDPLHSLQEEAACPVCLESFRDPVSVECGHSFCRSCINQTWQGLKCNFPCPQCRKVSRWKKLRPNRHLANMSELVEQLARREAGRCPKHQEPLRLYCEQDQRALCLVCRESWEHRAHTVVPVEESTEEYKVSLASQLTPLRKEVEEIKKCKVDEEKKTEELQNKVRSERQKLISEFAGLRQAVNFQERIVFSRLEEVEKTIEIASKATITKLDNKLSSLNKFIMEIEQNGLRQAVELLQNIVITLTRDKDPLFQQPGPVQDQQENNQQEERKNSVSLYHQMNNFRVCFTLDPKTANPQLVIARDRRSVKYIEAPQSLPNNPERFNAKPCVLGSHGFTSGRHYWEVNVGGGIYWTVGVARQSIRRKEAFRITPLEGIWAMGLLGLYVDQYWAFTGPDTALAVSENPQRIGVYLDYEQGRLSFYNAGSMEHLFTFTCNFNEMVLPFFCVGALGTEIKL</sequence>
<proteinExistence type="predicted"/>
<dbReference type="InterPro" id="IPR043136">
    <property type="entry name" value="B30.2/SPRY_sf"/>
</dbReference>
<dbReference type="SMART" id="SM00589">
    <property type="entry name" value="PRY"/>
    <property type="match status" value="1"/>
</dbReference>
<dbReference type="InterPro" id="IPR000315">
    <property type="entry name" value="Znf_B-box"/>
</dbReference>